<dbReference type="GO" id="GO:0006284">
    <property type="term" value="P:base-excision repair"/>
    <property type="evidence" value="ECO:0007669"/>
    <property type="project" value="InterPro"/>
</dbReference>
<evidence type="ECO:0000256" key="5">
    <source>
        <dbReference type="HAMAP-Rule" id="MF_00527"/>
    </source>
</evidence>
<dbReference type="AlphaFoldDB" id="A0A0X8E4I8"/>
<organism evidence="6 7">
    <name type="scientific">Microterricola viridarii</name>
    <dbReference type="NCBI Taxonomy" id="412690"/>
    <lineage>
        <taxon>Bacteria</taxon>
        <taxon>Bacillati</taxon>
        <taxon>Actinomycetota</taxon>
        <taxon>Actinomycetes</taxon>
        <taxon>Micrococcales</taxon>
        <taxon>Microbacteriaceae</taxon>
        <taxon>Microterricola</taxon>
    </lineage>
</organism>
<dbReference type="EMBL" id="CP014145">
    <property type="protein sequence ID" value="AMB58926.1"/>
    <property type="molecule type" value="Genomic_DNA"/>
</dbReference>
<name>A0A0X8E4I8_9MICO</name>
<keyword evidence="7" id="KW-1185">Reference proteome</keyword>
<gene>
    <name evidence="6" type="ORF">AWU67_08680</name>
</gene>
<dbReference type="Proteomes" id="UP000058305">
    <property type="component" value="Chromosome"/>
</dbReference>
<sequence>MQAPAGVPREFFARDATELAPLLLGAVIRHTTNQGTVAVRLSELEAYRGNGEDPGSHAHRGVTPRTRVMFGPPAHLYAYFSYGMHVCANIVCAPDGQAAGLLLRGGEVVQGVELARVRRPTASTDRDLARGPARLAAALGIRLAQSGADLLAPPFTLELPAQPAAVATTARTGVGGEGGGVAFPWRFYIPGDPTVSPYKRHPKLAP</sequence>
<dbReference type="EC" id="3.2.2.-" evidence="5"/>
<keyword evidence="4 5" id="KW-0234">DNA repair</keyword>
<dbReference type="InterPro" id="IPR003180">
    <property type="entry name" value="MPG"/>
</dbReference>
<dbReference type="GO" id="GO:0003905">
    <property type="term" value="F:alkylbase DNA N-glycosylase activity"/>
    <property type="evidence" value="ECO:0007669"/>
    <property type="project" value="InterPro"/>
</dbReference>
<comment type="similarity">
    <text evidence="1 5">Belongs to the DNA glycosylase MPG family.</text>
</comment>
<evidence type="ECO:0000256" key="4">
    <source>
        <dbReference type="ARBA" id="ARBA00023204"/>
    </source>
</evidence>
<evidence type="ECO:0000256" key="1">
    <source>
        <dbReference type="ARBA" id="ARBA00009232"/>
    </source>
</evidence>
<dbReference type="NCBIfam" id="NF002003">
    <property type="entry name" value="PRK00802.1-3"/>
    <property type="match status" value="1"/>
</dbReference>
<dbReference type="OrthoDB" id="9794313at2"/>
<dbReference type="KEGG" id="mvd:AWU67_08680"/>
<dbReference type="NCBIfam" id="TIGR00567">
    <property type="entry name" value="3mg"/>
    <property type="match status" value="1"/>
</dbReference>
<dbReference type="SUPFAM" id="SSF50486">
    <property type="entry name" value="FMT C-terminal domain-like"/>
    <property type="match status" value="1"/>
</dbReference>
<evidence type="ECO:0000256" key="2">
    <source>
        <dbReference type="ARBA" id="ARBA00022763"/>
    </source>
</evidence>
<reference evidence="6 7" key="1">
    <citation type="journal article" date="2016" name="J. Biotechnol.">
        <title>First complete genome sequence of a species in the genus Microterricola, an extremophilic cold active enzyme producing bacterial strain ERGS5:02 isolated from Sikkim Himalaya.</title>
        <authorList>
            <person name="Himanshu"/>
            <person name="Swarnkar M.K."/>
            <person name="Singh D."/>
            <person name="Kumar R."/>
        </authorList>
    </citation>
    <scope>NUCLEOTIDE SEQUENCE [LARGE SCALE GENOMIC DNA]</scope>
    <source>
        <strain evidence="6 7">ERGS5:02</strain>
    </source>
</reference>
<proteinExistence type="inferred from homology"/>
<dbReference type="HAMAP" id="MF_00527">
    <property type="entry name" value="3MGH"/>
    <property type="match status" value="1"/>
</dbReference>
<reference evidence="7" key="2">
    <citation type="submission" date="2016-01" db="EMBL/GenBank/DDBJ databases">
        <title>First complete genome sequence of a species in the genus Microterricola, an extremophilic cold active enzyme producing strain ERGS5:02 isolated from Sikkim Himalaya.</title>
        <authorList>
            <person name="Kumar R."/>
            <person name="Singh D."/>
            <person name="Swarnkar M.K."/>
        </authorList>
    </citation>
    <scope>NUCLEOTIDE SEQUENCE [LARGE SCALE GENOMIC DNA]</scope>
    <source>
        <strain evidence="7">ERGS5:02</strain>
    </source>
</reference>
<dbReference type="PANTHER" id="PTHR10429">
    <property type="entry name" value="DNA-3-METHYLADENINE GLYCOSYLASE"/>
    <property type="match status" value="1"/>
</dbReference>
<accession>A0A0X8E4I8</accession>
<dbReference type="Pfam" id="PF02245">
    <property type="entry name" value="Pur_DNA_glyco"/>
    <property type="match status" value="1"/>
</dbReference>
<protein>
    <recommendedName>
        <fullName evidence="5">Putative 3-methyladenine DNA glycosylase</fullName>
        <ecNumber evidence="5">3.2.2.-</ecNumber>
    </recommendedName>
</protein>
<dbReference type="PANTHER" id="PTHR10429:SF0">
    <property type="entry name" value="DNA-3-METHYLADENINE GLYCOSYLASE"/>
    <property type="match status" value="1"/>
</dbReference>
<dbReference type="CDD" id="cd00540">
    <property type="entry name" value="AAG"/>
    <property type="match status" value="1"/>
</dbReference>
<dbReference type="RefSeq" id="WP_067227945.1">
    <property type="nucleotide sequence ID" value="NZ_CP014145.1"/>
</dbReference>
<evidence type="ECO:0000256" key="3">
    <source>
        <dbReference type="ARBA" id="ARBA00022801"/>
    </source>
</evidence>
<evidence type="ECO:0000313" key="7">
    <source>
        <dbReference type="Proteomes" id="UP000058305"/>
    </source>
</evidence>
<dbReference type="Gene3D" id="3.10.300.10">
    <property type="entry name" value="Methylpurine-DNA glycosylase (MPG)"/>
    <property type="match status" value="1"/>
</dbReference>
<dbReference type="InterPro" id="IPR036995">
    <property type="entry name" value="MPG_sf"/>
</dbReference>
<keyword evidence="3 5" id="KW-0378">Hydrolase</keyword>
<dbReference type="InterPro" id="IPR011034">
    <property type="entry name" value="Formyl_transferase-like_C_sf"/>
</dbReference>
<keyword evidence="2 5" id="KW-0227">DNA damage</keyword>
<evidence type="ECO:0000313" key="6">
    <source>
        <dbReference type="EMBL" id="AMB58926.1"/>
    </source>
</evidence>
<dbReference type="GO" id="GO:0003677">
    <property type="term" value="F:DNA binding"/>
    <property type="evidence" value="ECO:0007669"/>
    <property type="project" value="InterPro"/>
</dbReference>